<proteinExistence type="predicted"/>
<dbReference type="GO" id="GO:0003678">
    <property type="term" value="F:DNA helicase activity"/>
    <property type="evidence" value="ECO:0007669"/>
    <property type="project" value="InterPro"/>
</dbReference>
<comment type="caution">
    <text evidence="2">The sequence shown here is derived from an EMBL/GenBank/DDBJ whole genome shotgun (WGS) entry which is preliminary data.</text>
</comment>
<dbReference type="InterPro" id="IPR051055">
    <property type="entry name" value="PIF1_helicase"/>
</dbReference>
<dbReference type="Gene3D" id="3.40.50.300">
    <property type="entry name" value="P-loop containing nucleotide triphosphate hydrolases"/>
    <property type="match status" value="2"/>
</dbReference>
<dbReference type="Pfam" id="PF05970">
    <property type="entry name" value="PIF1"/>
    <property type="match status" value="1"/>
</dbReference>
<dbReference type="InterPro" id="IPR010285">
    <property type="entry name" value="DNA_helicase_pif1-like_DEAD"/>
</dbReference>
<dbReference type="InterPro" id="IPR027417">
    <property type="entry name" value="P-loop_NTPase"/>
</dbReference>
<dbReference type="GO" id="GO:0000723">
    <property type="term" value="P:telomere maintenance"/>
    <property type="evidence" value="ECO:0007669"/>
    <property type="project" value="InterPro"/>
</dbReference>
<feature type="domain" description="DNA helicase Pif1-like DEAD-box helicase" evidence="1">
    <location>
        <begin position="24"/>
        <end position="223"/>
    </location>
</feature>
<dbReference type="CDD" id="cd18809">
    <property type="entry name" value="SF1_C_RecD"/>
    <property type="match status" value="1"/>
</dbReference>
<dbReference type="GO" id="GO:0006281">
    <property type="term" value="P:DNA repair"/>
    <property type="evidence" value="ECO:0007669"/>
    <property type="project" value="InterPro"/>
</dbReference>
<dbReference type="EMBL" id="JADKFW010000005">
    <property type="protein sequence ID" value="MBK9717871.1"/>
    <property type="molecule type" value="Genomic_DNA"/>
</dbReference>
<evidence type="ECO:0000313" key="2">
    <source>
        <dbReference type="EMBL" id="MBK9717871.1"/>
    </source>
</evidence>
<dbReference type="SUPFAM" id="SSF52540">
    <property type="entry name" value="P-loop containing nucleoside triphosphate hydrolases"/>
    <property type="match status" value="2"/>
</dbReference>
<dbReference type="Proteomes" id="UP000808349">
    <property type="component" value="Unassembled WGS sequence"/>
</dbReference>
<dbReference type="AlphaFoldDB" id="A0A9D7S9H7"/>
<reference evidence="2 3" key="1">
    <citation type="submission" date="2020-10" db="EMBL/GenBank/DDBJ databases">
        <title>Connecting structure to function with the recovery of over 1000 high-quality activated sludge metagenome-assembled genomes encoding full-length rRNA genes using long-read sequencing.</title>
        <authorList>
            <person name="Singleton C.M."/>
            <person name="Petriglieri F."/>
            <person name="Kristensen J.M."/>
            <person name="Kirkegaard R.H."/>
            <person name="Michaelsen T.Y."/>
            <person name="Andersen M.H."/>
            <person name="Karst S.M."/>
            <person name="Dueholm M.S."/>
            <person name="Nielsen P.H."/>
            <person name="Albertsen M."/>
        </authorList>
    </citation>
    <scope>NUCLEOTIDE SEQUENCE [LARGE SCALE GENOMIC DNA]</scope>
    <source>
        <strain evidence="2">Ribe_18-Q3-R11-54_BAT3C.373</strain>
    </source>
</reference>
<dbReference type="PANTHER" id="PTHR47642">
    <property type="entry name" value="ATP-DEPENDENT DNA HELICASE"/>
    <property type="match status" value="1"/>
</dbReference>
<evidence type="ECO:0000259" key="1">
    <source>
        <dbReference type="Pfam" id="PF05970"/>
    </source>
</evidence>
<sequence>MNQTDSIPINNDLNSLEDKLVFSLNPEQHDVLDQIHTHAGVLFLTGKAGTGKSTLLNIYKRLHQNNLIILAPTGVAAINVRGQTIHSFFRFPPGWIQAKDYKLISSSMVKKIDRIIIDEISMVRADMLDHIDHILRLSTHKNIPFGGIPMLWIGDLYQLPPIVSSPEERSYFKTEYESPYFFSAHVMKELKSFQLVELSHIFRQQDKRFIKLLNEIRLNDADHETLDEINERCVPIPSDQSNVIITLTSTNAAAQQINLKKLEEIDHPSKIYTAKIEGLIKPSQYPLDQHLLLKQGAQIMTMRNDPGKNFVNGSLGIIEELKENSIIVRIENQDKAIEIHPVIWEIIRYTMEGTEIKTDVIGSFTQLPVKLAWAVTIHKSQGKTFEHVIIDLGKGAFENGQVYVALSRCKTLDGIYLTQKLSWKDIRTDERVTEFLQQWA</sequence>
<gene>
    <name evidence="2" type="ORF">IPO85_10215</name>
</gene>
<name>A0A9D7S9H7_9BACT</name>
<evidence type="ECO:0000313" key="3">
    <source>
        <dbReference type="Proteomes" id="UP000808349"/>
    </source>
</evidence>
<accession>A0A9D7S9H7</accession>
<protein>
    <submittedName>
        <fullName evidence="2">AAA family ATPase</fullName>
    </submittedName>
</protein>
<dbReference type="PANTHER" id="PTHR47642:SF5">
    <property type="entry name" value="ATP-DEPENDENT DNA HELICASE"/>
    <property type="match status" value="1"/>
</dbReference>
<organism evidence="2 3">
    <name type="scientific">Candidatus Defluviibacterium haderslevense</name>
    <dbReference type="NCBI Taxonomy" id="2981993"/>
    <lineage>
        <taxon>Bacteria</taxon>
        <taxon>Pseudomonadati</taxon>
        <taxon>Bacteroidota</taxon>
        <taxon>Saprospiria</taxon>
        <taxon>Saprospirales</taxon>
        <taxon>Saprospiraceae</taxon>
        <taxon>Candidatus Defluviibacterium</taxon>
    </lineage>
</organism>
<dbReference type="FunFam" id="3.40.50.300:FF:001498">
    <property type="entry name" value="ATP-dependent DNA helicase"/>
    <property type="match status" value="1"/>
</dbReference>